<comment type="subcellular location">
    <subcellularLocation>
        <location evidence="1">Secreted</location>
    </subcellularLocation>
</comment>
<accession>A0A9J6G5W9</accession>
<dbReference type="Gene3D" id="2.10.25.160">
    <property type="entry name" value="Granulin"/>
    <property type="match status" value="3"/>
</dbReference>
<keyword evidence="8" id="KW-1185">Reference proteome</keyword>
<keyword evidence="3" id="KW-0964">Secreted</keyword>
<feature type="chain" id="PRO_5039889112" description="Granulins domain-containing protein" evidence="5">
    <location>
        <begin position="18"/>
        <end position="327"/>
    </location>
</feature>
<reference evidence="7 8" key="1">
    <citation type="journal article" date="2020" name="Cell">
        <title>Large-Scale Comparative Analyses of Tick Genomes Elucidate Their Genetic Diversity and Vector Capacities.</title>
        <authorList>
            <consortium name="Tick Genome and Microbiome Consortium (TIGMIC)"/>
            <person name="Jia N."/>
            <person name="Wang J."/>
            <person name="Shi W."/>
            <person name="Du L."/>
            <person name="Sun Y."/>
            <person name="Zhan W."/>
            <person name="Jiang J.F."/>
            <person name="Wang Q."/>
            <person name="Zhang B."/>
            <person name="Ji P."/>
            <person name="Bell-Sakyi L."/>
            <person name="Cui X.M."/>
            <person name="Yuan T.T."/>
            <person name="Jiang B.G."/>
            <person name="Yang W.F."/>
            <person name="Lam T.T."/>
            <person name="Chang Q.C."/>
            <person name="Ding S.J."/>
            <person name="Wang X.J."/>
            <person name="Zhu J.G."/>
            <person name="Ruan X.D."/>
            <person name="Zhao L."/>
            <person name="Wei J.T."/>
            <person name="Ye R.Z."/>
            <person name="Que T.C."/>
            <person name="Du C.H."/>
            <person name="Zhou Y.H."/>
            <person name="Cheng J.X."/>
            <person name="Dai P.F."/>
            <person name="Guo W.B."/>
            <person name="Han X.H."/>
            <person name="Huang E.J."/>
            <person name="Li L.F."/>
            <person name="Wei W."/>
            <person name="Gao Y.C."/>
            <person name="Liu J.Z."/>
            <person name="Shao H.Z."/>
            <person name="Wang X."/>
            <person name="Wang C.C."/>
            <person name="Yang T.C."/>
            <person name="Huo Q.B."/>
            <person name="Li W."/>
            <person name="Chen H.Y."/>
            <person name="Chen S.E."/>
            <person name="Zhou L.G."/>
            <person name="Ni X.B."/>
            <person name="Tian J.H."/>
            <person name="Sheng Y."/>
            <person name="Liu T."/>
            <person name="Pan Y.S."/>
            <person name="Xia L.Y."/>
            <person name="Li J."/>
            <person name="Zhao F."/>
            <person name="Cao W.C."/>
        </authorList>
    </citation>
    <scope>NUCLEOTIDE SEQUENCE [LARGE SCALE GENOMIC DNA]</scope>
    <source>
        <strain evidence="7">HaeL-2018</strain>
    </source>
</reference>
<evidence type="ECO:0000256" key="3">
    <source>
        <dbReference type="ARBA" id="ARBA00022525"/>
    </source>
</evidence>
<name>A0A9J6G5W9_HAELO</name>
<evidence type="ECO:0000256" key="4">
    <source>
        <dbReference type="ARBA" id="ARBA00023157"/>
    </source>
</evidence>
<evidence type="ECO:0000313" key="8">
    <source>
        <dbReference type="Proteomes" id="UP000821853"/>
    </source>
</evidence>
<evidence type="ECO:0000256" key="1">
    <source>
        <dbReference type="ARBA" id="ARBA00004613"/>
    </source>
</evidence>
<dbReference type="AlphaFoldDB" id="A0A9J6G5W9"/>
<dbReference type="InterPro" id="IPR000118">
    <property type="entry name" value="Granulin"/>
</dbReference>
<evidence type="ECO:0000259" key="6">
    <source>
        <dbReference type="PROSITE" id="PS00799"/>
    </source>
</evidence>
<comment type="caution">
    <text evidence="7">The sequence shown here is derived from an EMBL/GenBank/DDBJ whole genome shotgun (WGS) entry which is preliminary data.</text>
</comment>
<keyword evidence="5" id="KW-0732">Signal</keyword>
<gene>
    <name evidence="7" type="ORF">HPB48_019722</name>
</gene>
<keyword evidence="4" id="KW-1015">Disulfide bond</keyword>
<dbReference type="EMBL" id="JABSTR010000005">
    <property type="protein sequence ID" value="KAH9370906.1"/>
    <property type="molecule type" value="Genomic_DNA"/>
</dbReference>
<dbReference type="PANTHER" id="PTHR12274:SF3">
    <property type="entry name" value="PROGRANULIN"/>
    <property type="match status" value="1"/>
</dbReference>
<dbReference type="OMA" id="FQCHGQF"/>
<evidence type="ECO:0000313" key="7">
    <source>
        <dbReference type="EMBL" id="KAH9370906.1"/>
    </source>
</evidence>
<feature type="domain" description="Granulins" evidence="6">
    <location>
        <begin position="275"/>
        <end position="288"/>
    </location>
</feature>
<organism evidence="7 8">
    <name type="scientific">Haemaphysalis longicornis</name>
    <name type="common">Bush tick</name>
    <dbReference type="NCBI Taxonomy" id="44386"/>
    <lineage>
        <taxon>Eukaryota</taxon>
        <taxon>Metazoa</taxon>
        <taxon>Ecdysozoa</taxon>
        <taxon>Arthropoda</taxon>
        <taxon>Chelicerata</taxon>
        <taxon>Arachnida</taxon>
        <taxon>Acari</taxon>
        <taxon>Parasitiformes</taxon>
        <taxon>Ixodida</taxon>
        <taxon>Ixodoidea</taxon>
        <taxon>Ixodidae</taxon>
        <taxon>Haemaphysalinae</taxon>
        <taxon>Haemaphysalis</taxon>
    </lineage>
</organism>
<feature type="domain" description="Granulins" evidence="6">
    <location>
        <begin position="51"/>
        <end position="64"/>
    </location>
</feature>
<dbReference type="SMART" id="SM00277">
    <property type="entry name" value="GRAN"/>
    <property type="match status" value="3"/>
</dbReference>
<dbReference type="Pfam" id="PF00396">
    <property type="entry name" value="Granulin"/>
    <property type="match status" value="3"/>
</dbReference>
<dbReference type="VEuPathDB" id="VectorBase:HLOH_064428"/>
<dbReference type="GO" id="GO:0005576">
    <property type="term" value="C:extracellular region"/>
    <property type="evidence" value="ECO:0007669"/>
    <property type="project" value="UniProtKB-SubCell"/>
</dbReference>
<dbReference type="InterPro" id="IPR037277">
    <property type="entry name" value="Granulin_sf"/>
</dbReference>
<feature type="domain" description="Granulins" evidence="6">
    <location>
        <begin position="138"/>
        <end position="151"/>
    </location>
</feature>
<dbReference type="PROSITE" id="PS00799">
    <property type="entry name" value="GRANULINS"/>
    <property type="match status" value="3"/>
</dbReference>
<evidence type="ECO:0000256" key="2">
    <source>
        <dbReference type="ARBA" id="ARBA00010093"/>
    </source>
</evidence>
<dbReference type="InterPro" id="IPR039036">
    <property type="entry name" value="Granulin_fam"/>
</dbReference>
<sequence length="327" mass="34513">MGLKPCILVLFVGLVSSKTCPDGSLCDTGDTCCKLSSGKYTCCPVPNAVCCPDREHCCPAGYSCDNETDACKPSAEAFVQTVLLPRNPGSTTQKSAKGYALCGIKGEHVCLDGHTCCPQSFKKAGNFTCCPAQDAVCCADGKHCCPRGTTCDLAAGLCARPKVGTPKLAPVKLLKKEQAKPVKATVAGLKGSTYVGKSSANIVCPPKYFACPDRINCCPDNYTCTFSGECVALRRRMPRTVPCSDKIHHCPDSYTCCTSPDGSWSCCPLKNAVCCPDNVHCCPKGTTCDTSHGSCKMNGLLPVPWSTKIPAKSSRSEAQKVAPIQKP</sequence>
<dbReference type="PANTHER" id="PTHR12274">
    <property type="entry name" value="GRANULIN"/>
    <property type="match status" value="1"/>
</dbReference>
<comment type="similarity">
    <text evidence="2">Belongs to the granulin family.</text>
</comment>
<evidence type="ECO:0000256" key="5">
    <source>
        <dbReference type="SAM" id="SignalP"/>
    </source>
</evidence>
<dbReference type="SUPFAM" id="SSF57277">
    <property type="entry name" value="Granulin repeat"/>
    <property type="match status" value="2"/>
</dbReference>
<proteinExistence type="inferred from homology"/>
<protein>
    <recommendedName>
        <fullName evidence="6">Granulins domain-containing protein</fullName>
    </recommendedName>
</protein>
<feature type="signal peptide" evidence="5">
    <location>
        <begin position="1"/>
        <end position="17"/>
    </location>
</feature>
<dbReference type="Proteomes" id="UP000821853">
    <property type="component" value="Chromosome 3"/>
</dbReference>
<dbReference type="OrthoDB" id="5854875at2759"/>